<feature type="domain" description="GB1/RHD3-type G" evidence="10">
    <location>
        <begin position="1"/>
        <end position="98"/>
    </location>
</feature>
<dbReference type="InterPro" id="IPR046758">
    <property type="entry name" value="Sey1/RHD3-like_3HB"/>
</dbReference>
<reference evidence="12" key="1">
    <citation type="submission" date="2025-08" db="UniProtKB">
        <authorList>
            <consortium name="RefSeq"/>
        </authorList>
    </citation>
    <scope>IDENTIFICATION</scope>
</reference>
<evidence type="ECO:0000256" key="7">
    <source>
        <dbReference type="ARBA" id="ARBA00023136"/>
    </source>
</evidence>
<evidence type="ECO:0000259" key="10">
    <source>
        <dbReference type="PROSITE" id="PS51715"/>
    </source>
</evidence>
<keyword evidence="6" id="KW-0342">GTP-binding</keyword>
<dbReference type="RefSeq" id="XP_021827158.1">
    <property type="nucleotide sequence ID" value="XM_021971466.1"/>
</dbReference>
<dbReference type="AlphaFoldDB" id="A0A6P5TIB9"/>
<evidence type="ECO:0000256" key="3">
    <source>
        <dbReference type="ARBA" id="ARBA00022801"/>
    </source>
</evidence>
<keyword evidence="4" id="KW-0256">Endoplasmic reticulum</keyword>
<sequence length="615" mass="69542">MMRLFTPRKSTLIFVIRDKTKTPLEYLEPILREDIQKIWDSAPKPEAHMNTPLSEFFNVEVVALSSCERMEDQFTEEVGCMRQRFFHPNEHGELAGDRHGAVPASGFSFSAVKIWEDIKQNKDLNIPSHKVMVATVRCEEIVNEKYAAFAGNKEWSQLEKAVQSATDHDHRGFGDKLSRILDTYISEYDGEATYYDEGVRSEKRKQLEEKLLKLAQPAFKASLKHIRCSTLDKFKEAFKRALDGQEGFSVAVSNCTEYLMAQFDKDCADAAIKQANWDTSKVKDKLRRDIEAHVASVLSDKITQHTALCKEKLEELLLGPVKALLEKASNETWPTIRTLLQLETESVSSGSWNAHRGFDMDEQTKAKIHASLEEHGRGVVEAKAKEEAGRVLTSMVARFSKNFSHDSDSIERVWNPNEDIRAIAKTARSASLEVLSVMAAIRLHHDGDEIQNTLSLSFLDSTDPSSEDRNITRIDPLGLNAWEKIPLSNTLISPPTCKDVWERFMAEAEVIVSDAIAKQEANKRNNNWLPPIWAIVALIVLGFNEFMALYRNPFYLCVIIVVFVLFHALWVRLDIAGEFHNGVLPGLQSLSAKIVPTIGCMIKRPAEERTRPAAR</sequence>
<keyword evidence="11" id="KW-1185">Reference proteome</keyword>
<dbReference type="Proteomes" id="UP000515124">
    <property type="component" value="Unplaced"/>
</dbReference>
<dbReference type="GO" id="GO:0005783">
    <property type="term" value="C:endoplasmic reticulum"/>
    <property type="evidence" value="ECO:0007669"/>
    <property type="project" value="TreeGrafter"/>
</dbReference>
<name>A0A6P5TIB9_PRUAV</name>
<keyword evidence="7 9" id="KW-0472">Membrane</keyword>
<evidence type="ECO:0000313" key="11">
    <source>
        <dbReference type="Proteomes" id="UP000515124"/>
    </source>
</evidence>
<dbReference type="Pfam" id="PF20428">
    <property type="entry name" value="Sey1_3HB"/>
    <property type="match status" value="1"/>
</dbReference>
<dbReference type="InterPro" id="IPR030386">
    <property type="entry name" value="G_GB1_RHD3_dom"/>
</dbReference>
<comment type="similarity">
    <text evidence="8">Belongs to the TRAFAC class dynamin-like GTPase superfamily. GB1/RHD3 GTPase family.</text>
</comment>
<gene>
    <name evidence="12" type="primary">LOC110767813</name>
</gene>
<keyword evidence="5 9" id="KW-1133">Transmembrane helix</keyword>
<dbReference type="GeneID" id="110767813"/>
<dbReference type="PROSITE" id="PS51715">
    <property type="entry name" value="G_GB1_RHD3"/>
    <property type="match status" value="1"/>
</dbReference>
<dbReference type="Pfam" id="PF05879">
    <property type="entry name" value="RHD3_GTPase"/>
    <property type="match status" value="1"/>
</dbReference>
<evidence type="ECO:0000256" key="9">
    <source>
        <dbReference type="SAM" id="Phobius"/>
    </source>
</evidence>
<dbReference type="GO" id="GO:0003924">
    <property type="term" value="F:GTPase activity"/>
    <property type="evidence" value="ECO:0007669"/>
    <property type="project" value="TreeGrafter"/>
</dbReference>
<protein>
    <submittedName>
        <fullName evidence="12">Protein ROOT HAIR DEFECTIVE 3-like isoform X2</fullName>
    </submittedName>
</protein>
<keyword evidence="3" id="KW-0378">Hydrolase</keyword>
<dbReference type="GO" id="GO:0005525">
    <property type="term" value="F:GTP binding"/>
    <property type="evidence" value="ECO:0007669"/>
    <property type="project" value="UniProtKB-KW"/>
</dbReference>
<proteinExistence type="inferred from homology"/>
<keyword evidence="2" id="KW-0547">Nucleotide-binding</keyword>
<feature type="transmembrane region" description="Helical" evidence="9">
    <location>
        <begin position="553"/>
        <end position="571"/>
    </location>
</feature>
<evidence type="ECO:0000256" key="1">
    <source>
        <dbReference type="ARBA" id="ARBA00022692"/>
    </source>
</evidence>
<evidence type="ECO:0000256" key="2">
    <source>
        <dbReference type="ARBA" id="ARBA00022741"/>
    </source>
</evidence>
<dbReference type="InterPro" id="IPR008803">
    <property type="entry name" value="RHD3/Sey1"/>
</dbReference>
<dbReference type="PANTHER" id="PTHR45923">
    <property type="entry name" value="PROTEIN SEY1"/>
    <property type="match status" value="1"/>
</dbReference>
<accession>A0A6P5TIB9</accession>
<evidence type="ECO:0000256" key="8">
    <source>
        <dbReference type="PROSITE-ProRule" id="PRU01052"/>
    </source>
</evidence>
<evidence type="ECO:0000256" key="5">
    <source>
        <dbReference type="ARBA" id="ARBA00022989"/>
    </source>
</evidence>
<evidence type="ECO:0000256" key="4">
    <source>
        <dbReference type="ARBA" id="ARBA00022824"/>
    </source>
</evidence>
<dbReference type="GO" id="GO:0016320">
    <property type="term" value="P:endoplasmic reticulum membrane fusion"/>
    <property type="evidence" value="ECO:0007669"/>
    <property type="project" value="TreeGrafter"/>
</dbReference>
<evidence type="ECO:0000313" key="12">
    <source>
        <dbReference type="RefSeq" id="XP_021827158.1"/>
    </source>
</evidence>
<evidence type="ECO:0000256" key="6">
    <source>
        <dbReference type="ARBA" id="ARBA00023134"/>
    </source>
</evidence>
<dbReference type="PANTHER" id="PTHR45923:SF2">
    <property type="entry name" value="PROTEIN SEY1"/>
    <property type="match status" value="1"/>
</dbReference>
<keyword evidence="1 9" id="KW-0812">Transmembrane</keyword>
<organism evidence="11 12">
    <name type="scientific">Prunus avium</name>
    <name type="common">Cherry</name>
    <name type="synonym">Cerasus avium</name>
    <dbReference type="NCBI Taxonomy" id="42229"/>
    <lineage>
        <taxon>Eukaryota</taxon>
        <taxon>Viridiplantae</taxon>
        <taxon>Streptophyta</taxon>
        <taxon>Embryophyta</taxon>
        <taxon>Tracheophyta</taxon>
        <taxon>Spermatophyta</taxon>
        <taxon>Magnoliopsida</taxon>
        <taxon>eudicotyledons</taxon>
        <taxon>Gunneridae</taxon>
        <taxon>Pentapetalae</taxon>
        <taxon>rosids</taxon>
        <taxon>fabids</taxon>
        <taxon>Rosales</taxon>
        <taxon>Rosaceae</taxon>
        <taxon>Amygdaloideae</taxon>
        <taxon>Amygdaleae</taxon>
        <taxon>Prunus</taxon>
    </lineage>
</organism>
<feature type="transmembrane region" description="Helical" evidence="9">
    <location>
        <begin position="528"/>
        <end position="547"/>
    </location>
</feature>